<dbReference type="PANTHER" id="PTHR18964">
    <property type="entry name" value="ROK (REPRESSOR, ORF, KINASE) FAMILY"/>
    <property type="match status" value="1"/>
</dbReference>
<dbReference type="EMBL" id="LT629760">
    <property type="protein sequence ID" value="SDS33046.1"/>
    <property type="molecule type" value="Genomic_DNA"/>
</dbReference>
<dbReference type="Gene3D" id="3.30.420.40">
    <property type="match status" value="2"/>
</dbReference>
<reference evidence="2 4" key="2">
    <citation type="submission" date="2016-10" db="EMBL/GenBank/DDBJ databases">
        <authorList>
            <person name="Varghese N."/>
            <person name="Submissions S."/>
        </authorList>
    </citation>
    <scope>NUCLEOTIDE SEQUENCE [LARGE SCALE GENOMIC DNA]</scope>
    <source>
        <strain evidence="2 4">BS3111</strain>
    </source>
</reference>
<dbReference type="PATRIC" id="fig|200450.4.peg.2895"/>
<dbReference type="GO" id="GO:0009384">
    <property type="term" value="F:N-acylmannosamine kinase activity"/>
    <property type="evidence" value="ECO:0007669"/>
    <property type="project" value="TreeGrafter"/>
</dbReference>
<dbReference type="RefSeq" id="WP_057006926.1">
    <property type="nucleotide sequence ID" value="NZ_JYLK01000002.1"/>
</dbReference>
<sequence>MDAEQRLKRDYHPSLNERKILDILRRSGGITRAAVSAEMDLAQQSVHRIIEDLISRGFIRTGQAIKNGRGQPSLRLELANEAIYVLGISINTDSAVVCIADFACNVLEEVTLRTPPLSLNSTLDALSKVIDRMLQRNALSRDHLLGVGVAIAGYFVDEGRVNAPEPLQDWSLIDLRPLLEQALEMPVWLKNNATTGAIGESLIGVGAWANNFIYLSFNYGFGTGIVIDGKPYFGTHGNAGEIMLYTHDEVERRPALRYLIDALHKQDIQIDSIEDLRNRFDSNWPGVDEWVEHVRPGLDRLINTLTGLFDPQAIVFGGQVPAELGRRLIDNVSFWGSPRYGTPAPRPKLLLTESNGDAAAIGAALIPLKERFFL</sequence>
<dbReference type="EMBL" id="JYLK01000002">
    <property type="protein sequence ID" value="KRP62427.1"/>
    <property type="molecule type" value="Genomic_DNA"/>
</dbReference>
<evidence type="ECO:0000313" key="3">
    <source>
        <dbReference type="Proteomes" id="UP000052019"/>
    </source>
</evidence>
<dbReference type="InterPro" id="IPR036390">
    <property type="entry name" value="WH_DNA-bd_sf"/>
</dbReference>
<dbReference type="SUPFAM" id="SSF53067">
    <property type="entry name" value="Actin-like ATPase domain"/>
    <property type="match status" value="1"/>
</dbReference>
<dbReference type="Pfam" id="PF13412">
    <property type="entry name" value="HTH_24"/>
    <property type="match status" value="1"/>
</dbReference>
<keyword evidence="2" id="KW-0418">Kinase</keyword>
<evidence type="ECO:0000313" key="4">
    <source>
        <dbReference type="Proteomes" id="UP000183126"/>
    </source>
</evidence>
<dbReference type="OrthoDB" id="8595273at2"/>
<dbReference type="Gene3D" id="1.10.10.10">
    <property type="entry name" value="Winged helix-like DNA-binding domain superfamily/Winged helix DNA-binding domain"/>
    <property type="match status" value="1"/>
</dbReference>
<dbReference type="AlphaFoldDB" id="A0A0R2ZUZ1"/>
<dbReference type="Pfam" id="PF00480">
    <property type="entry name" value="ROK"/>
    <property type="match status" value="1"/>
</dbReference>
<dbReference type="GO" id="GO:0019262">
    <property type="term" value="P:N-acetylneuraminate catabolic process"/>
    <property type="evidence" value="ECO:0007669"/>
    <property type="project" value="TreeGrafter"/>
</dbReference>
<keyword evidence="2" id="KW-0808">Transferase</keyword>
<evidence type="ECO:0000313" key="1">
    <source>
        <dbReference type="EMBL" id="KRP62427.1"/>
    </source>
</evidence>
<gene>
    <name evidence="2" type="ORF">SAMN04490205_2188</name>
    <name evidence="1" type="ORF">TU79_04670</name>
</gene>
<dbReference type="PANTHER" id="PTHR18964:SF169">
    <property type="entry name" value="N-ACETYLMANNOSAMINE KINASE"/>
    <property type="match status" value="1"/>
</dbReference>
<accession>A0A0R2ZUZ1</accession>
<dbReference type="Proteomes" id="UP000052019">
    <property type="component" value="Unassembled WGS sequence"/>
</dbReference>
<protein>
    <submittedName>
        <fullName evidence="1">NagC family transcriptional regulator</fullName>
    </submittedName>
    <submittedName>
        <fullName evidence="2">Sugar kinase of the NBD/HSP70 family, may contain an N-terminal HTH domain</fullName>
    </submittedName>
</protein>
<dbReference type="SUPFAM" id="SSF46785">
    <property type="entry name" value="Winged helix' DNA-binding domain"/>
    <property type="match status" value="1"/>
</dbReference>
<dbReference type="InterPro" id="IPR000600">
    <property type="entry name" value="ROK"/>
</dbReference>
<dbReference type="CDD" id="cd23763">
    <property type="entry name" value="ASKHA_ATPase_ROK"/>
    <property type="match status" value="1"/>
</dbReference>
<evidence type="ECO:0000313" key="2">
    <source>
        <dbReference type="EMBL" id="SDS33046.1"/>
    </source>
</evidence>
<dbReference type="InterPro" id="IPR043129">
    <property type="entry name" value="ATPase_NBD"/>
</dbReference>
<reference evidence="1 3" key="1">
    <citation type="submission" date="2015-02" db="EMBL/GenBank/DDBJ databases">
        <title>Two Pseudomonas sp. nov. isolated from raw milk.</title>
        <authorList>
            <person name="Wenning M."/>
            <person name="von Neubeck M."/>
            <person name="Huptas C."/>
            <person name="Scherer S."/>
        </authorList>
    </citation>
    <scope>NUCLEOTIDE SEQUENCE [LARGE SCALE GENOMIC DNA]</scope>
    <source>
        <strain evidence="1 3">DSM 14937</strain>
    </source>
</reference>
<organism evidence="1 3">
    <name type="scientific">Pseudomonas trivialis</name>
    <dbReference type="NCBI Taxonomy" id="200450"/>
    <lineage>
        <taxon>Bacteria</taxon>
        <taxon>Pseudomonadati</taxon>
        <taxon>Pseudomonadota</taxon>
        <taxon>Gammaproteobacteria</taxon>
        <taxon>Pseudomonadales</taxon>
        <taxon>Pseudomonadaceae</taxon>
        <taxon>Pseudomonas</taxon>
    </lineage>
</organism>
<dbReference type="Proteomes" id="UP000183126">
    <property type="component" value="Chromosome I"/>
</dbReference>
<dbReference type="InterPro" id="IPR036388">
    <property type="entry name" value="WH-like_DNA-bd_sf"/>
</dbReference>
<keyword evidence="4" id="KW-1185">Reference proteome</keyword>
<proteinExistence type="predicted"/>
<name>A0A0R2ZUZ1_9PSED</name>